<evidence type="ECO:0000313" key="1">
    <source>
        <dbReference type="EMBL" id="MFD2681255.1"/>
    </source>
</evidence>
<proteinExistence type="predicted"/>
<dbReference type="EMBL" id="JBHUMF010000028">
    <property type="protein sequence ID" value="MFD2681255.1"/>
    <property type="molecule type" value="Genomic_DNA"/>
</dbReference>
<name>A0ABW5RS54_9BACI</name>
<keyword evidence="1" id="KW-0378">Hydrolase</keyword>
<reference evidence="2" key="1">
    <citation type="journal article" date="2019" name="Int. J. Syst. Evol. Microbiol.">
        <title>The Global Catalogue of Microorganisms (GCM) 10K type strain sequencing project: providing services to taxonomists for standard genome sequencing and annotation.</title>
        <authorList>
            <consortium name="The Broad Institute Genomics Platform"/>
            <consortium name="The Broad Institute Genome Sequencing Center for Infectious Disease"/>
            <person name="Wu L."/>
            <person name="Ma J."/>
        </authorList>
    </citation>
    <scope>NUCLEOTIDE SEQUENCE [LARGE SCALE GENOMIC DNA]</scope>
    <source>
        <strain evidence="2">KCTC 3913</strain>
    </source>
</reference>
<organism evidence="1 2">
    <name type="scientific">Bacillus seohaeanensis</name>
    <dbReference type="NCBI Taxonomy" id="284580"/>
    <lineage>
        <taxon>Bacteria</taxon>
        <taxon>Bacillati</taxon>
        <taxon>Bacillota</taxon>
        <taxon>Bacilli</taxon>
        <taxon>Bacillales</taxon>
        <taxon>Bacillaceae</taxon>
        <taxon>Bacillus</taxon>
    </lineage>
</organism>
<gene>
    <name evidence="1" type="ORF">ACFSUL_10915</name>
</gene>
<evidence type="ECO:0000313" key="2">
    <source>
        <dbReference type="Proteomes" id="UP001597506"/>
    </source>
</evidence>
<dbReference type="RefSeq" id="WP_377935314.1">
    <property type="nucleotide sequence ID" value="NZ_JBHUMF010000028.1"/>
</dbReference>
<comment type="caution">
    <text evidence="1">The sequence shown here is derived from an EMBL/GenBank/DDBJ whole genome shotgun (WGS) entry which is preliminary data.</text>
</comment>
<accession>A0ABW5RS54</accession>
<dbReference type="Proteomes" id="UP001597506">
    <property type="component" value="Unassembled WGS sequence"/>
</dbReference>
<protein>
    <submittedName>
        <fullName evidence="1">Hydrolase</fullName>
    </submittedName>
</protein>
<dbReference type="InterPro" id="IPR029058">
    <property type="entry name" value="AB_hydrolase_fold"/>
</dbReference>
<dbReference type="SUPFAM" id="SSF53474">
    <property type="entry name" value="alpha/beta-Hydrolases"/>
    <property type="match status" value="1"/>
</dbReference>
<dbReference type="GO" id="GO:0016787">
    <property type="term" value="F:hydrolase activity"/>
    <property type="evidence" value="ECO:0007669"/>
    <property type="project" value="UniProtKB-KW"/>
</dbReference>
<sequence length="247" mass="29485">MSKQLFQLDQQWCRIHYPERPNGFAVMVLGDHHHYVDEKSSFWLQQDGRAEWIQELTNKGYLVFYSNLFGPNWGSNEAVQLALRLYQHVKRNEIINGKIHILAEGMGALVFKNLYPKMKDDLRSAVLLSPCVSLYEHFQQEREQKFFYKKLVKEVSEAFQIREKDCLSSIKKEVNDHMVFNQFELPIYIIQWTSLNRYKNQFSLVKKIYKERVANSLPTDLFYVLPEKRYSIGRKFISYFTLHEKVL</sequence>
<dbReference type="Gene3D" id="3.40.50.1820">
    <property type="entry name" value="alpha/beta hydrolase"/>
    <property type="match status" value="1"/>
</dbReference>
<keyword evidence="2" id="KW-1185">Reference proteome</keyword>